<dbReference type="Pfam" id="PF00155">
    <property type="entry name" value="Aminotran_1_2"/>
    <property type="match status" value="1"/>
</dbReference>
<dbReference type="GO" id="GO:0000105">
    <property type="term" value="P:L-histidine biosynthetic process"/>
    <property type="evidence" value="ECO:0007669"/>
    <property type="project" value="UniProtKB-UniRule"/>
</dbReference>
<dbReference type="PANTHER" id="PTHR42885">
    <property type="entry name" value="HISTIDINOL-PHOSPHATE AMINOTRANSFERASE-RELATED"/>
    <property type="match status" value="1"/>
</dbReference>
<dbReference type="SUPFAM" id="SSF53383">
    <property type="entry name" value="PLP-dependent transferases"/>
    <property type="match status" value="1"/>
</dbReference>
<evidence type="ECO:0000256" key="10">
    <source>
        <dbReference type="ARBA" id="ARBA00047481"/>
    </source>
</evidence>
<keyword evidence="7 11" id="KW-0808">Transferase</keyword>
<dbReference type="PANTHER" id="PTHR42885:SF2">
    <property type="entry name" value="HISTIDINOL-PHOSPHATE AMINOTRANSFERASE"/>
    <property type="match status" value="1"/>
</dbReference>
<sequence length="378" mass="39097">MSDVLALVREDLRGFAGYSSARSETLDGEIWLNANESAWANAADDGASCRRYPDPQPAALREALADLYGVAPQHLLIGRGSDEAIDLLVRATCTPGRDAVLVTPPVFGMYAVSARLQAAPLVEVPLLDDADAGLVPDFAAIGEAAIAHGAKLVFLCSPSNPGGAAIAPDDIAALARRLDGRAIVVVDEAYGEFSEVASATTLLDAHANLVVLRTLSKAHALAAARIGVAIGDPALVEVLRRCQAPYPLPAPSVALGVAGLSAKARAATAERVEIVRRERTRLQQALRELPGVLRVYPSQANFLLVRFGDAEAVFRALLAAGIVVRDQRAARGLGDALRITIGTPEQNHRVLSVLAALSPSPACGGGGGVGATARAGGA</sequence>
<evidence type="ECO:0000256" key="7">
    <source>
        <dbReference type="ARBA" id="ARBA00022679"/>
    </source>
</evidence>
<evidence type="ECO:0000256" key="6">
    <source>
        <dbReference type="ARBA" id="ARBA00022605"/>
    </source>
</evidence>
<evidence type="ECO:0000256" key="1">
    <source>
        <dbReference type="ARBA" id="ARBA00001933"/>
    </source>
</evidence>
<dbReference type="EMBL" id="VOHK01000001">
    <property type="protein sequence ID" value="TWT23416.1"/>
    <property type="molecule type" value="Genomic_DNA"/>
</dbReference>
<keyword evidence="5 11" id="KW-0032">Aminotransferase</keyword>
<evidence type="ECO:0000256" key="9">
    <source>
        <dbReference type="ARBA" id="ARBA00023102"/>
    </source>
</evidence>
<dbReference type="InterPro" id="IPR015421">
    <property type="entry name" value="PyrdxlP-dep_Trfase_major"/>
</dbReference>
<accession>A0A5C5UBR3</accession>
<feature type="modified residue" description="N6-(pyridoxal phosphate)lysine" evidence="11">
    <location>
        <position position="217"/>
    </location>
</feature>
<organism evidence="13 14">
    <name type="scientific">Luteimonas marina</name>
    <dbReference type="NCBI Taxonomy" id="488485"/>
    <lineage>
        <taxon>Bacteria</taxon>
        <taxon>Pseudomonadati</taxon>
        <taxon>Pseudomonadota</taxon>
        <taxon>Gammaproteobacteria</taxon>
        <taxon>Lysobacterales</taxon>
        <taxon>Lysobacteraceae</taxon>
        <taxon>Luteimonas</taxon>
    </lineage>
</organism>
<dbReference type="GO" id="GO:0004400">
    <property type="term" value="F:histidinol-phosphate transaminase activity"/>
    <property type="evidence" value="ECO:0007669"/>
    <property type="project" value="UniProtKB-UniRule"/>
</dbReference>
<dbReference type="InterPro" id="IPR005861">
    <property type="entry name" value="HisP_aminotrans"/>
</dbReference>
<proteinExistence type="inferred from homology"/>
<evidence type="ECO:0000256" key="3">
    <source>
        <dbReference type="ARBA" id="ARBA00007970"/>
    </source>
</evidence>
<dbReference type="HAMAP" id="MF_01023">
    <property type="entry name" value="HisC_aminotrans_2"/>
    <property type="match status" value="1"/>
</dbReference>
<dbReference type="OrthoDB" id="9813612at2"/>
<dbReference type="InterPro" id="IPR015422">
    <property type="entry name" value="PyrdxlP-dep_Trfase_small"/>
</dbReference>
<reference evidence="13 14" key="1">
    <citation type="journal article" date="2008" name="Int. J. Syst. Evol. Microbiol.">
        <title>Luteimonas marina sp. nov., isolated from seawater.</title>
        <authorList>
            <person name="Baik K.S."/>
            <person name="Park S.C."/>
            <person name="Kim M.S."/>
            <person name="Kim E.M."/>
            <person name="Park C."/>
            <person name="Chun J."/>
            <person name="Seong C.N."/>
        </authorList>
    </citation>
    <scope>NUCLEOTIDE SEQUENCE [LARGE SCALE GENOMIC DNA]</scope>
    <source>
        <strain evidence="13 14">FR1330</strain>
    </source>
</reference>
<evidence type="ECO:0000259" key="12">
    <source>
        <dbReference type="Pfam" id="PF00155"/>
    </source>
</evidence>
<dbReference type="CDD" id="cd00609">
    <property type="entry name" value="AAT_like"/>
    <property type="match status" value="1"/>
</dbReference>
<evidence type="ECO:0000256" key="4">
    <source>
        <dbReference type="ARBA" id="ARBA00011738"/>
    </source>
</evidence>
<dbReference type="InterPro" id="IPR015424">
    <property type="entry name" value="PyrdxlP-dep_Trfase"/>
</dbReference>
<dbReference type="RefSeq" id="WP_146384493.1">
    <property type="nucleotide sequence ID" value="NZ_VOHK01000001.1"/>
</dbReference>
<comment type="caution">
    <text evidence="13">The sequence shown here is derived from an EMBL/GenBank/DDBJ whole genome shotgun (WGS) entry which is preliminary data.</text>
</comment>
<dbReference type="NCBIfam" id="TIGR01141">
    <property type="entry name" value="hisC"/>
    <property type="match status" value="1"/>
</dbReference>
<dbReference type="EC" id="2.6.1.9" evidence="11"/>
<keyword evidence="6 11" id="KW-0028">Amino-acid biosynthesis</keyword>
<name>A0A5C5UBR3_9GAMM</name>
<evidence type="ECO:0000313" key="14">
    <source>
        <dbReference type="Proteomes" id="UP000319980"/>
    </source>
</evidence>
<protein>
    <recommendedName>
        <fullName evidence="11">Histidinol-phosphate aminotransferase</fullName>
        <ecNumber evidence="11">2.6.1.9</ecNumber>
    </recommendedName>
    <alternativeName>
        <fullName evidence="11">Imidazole acetol-phosphate transaminase</fullName>
    </alternativeName>
</protein>
<dbReference type="AlphaFoldDB" id="A0A5C5UBR3"/>
<gene>
    <name evidence="11" type="primary">hisC</name>
    <name evidence="13" type="ORF">FQY83_01885</name>
</gene>
<dbReference type="Gene3D" id="3.90.1150.10">
    <property type="entry name" value="Aspartate Aminotransferase, domain 1"/>
    <property type="match status" value="1"/>
</dbReference>
<comment type="pathway">
    <text evidence="2 11">Amino-acid biosynthesis; L-histidine biosynthesis; L-histidine from 5-phospho-alpha-D-ribose 1-diphosphate: step 7/9.</text>
</comment>
<evidence type="ECO:0000313" key="13">
    <source>
        <dbReference type="EMBL" id="TWT23416.1"/>
    </source>
</evidence>
<comment type="catalytic activity">
    <reaction evidence="10 11">
        <text>L-histidinol phosphate + 2-oxoglutarate = 3-(imidazol-4-yl)-2-oxopropyl phosphate + L-glutamate</text>
        <dbReference type="Rhea" id="RHEA:23744"/>
        <dbReference type="ChEBI" id="CHEBI:16810"/>
        <dbReference type="ChEBI" id="CHEBI:29985"/>
        <dbReference type="ChEBI" id="CHEBI:57766"/>
        <dbReference type="ChEBI" id="CHEBI:57980"/>
        <dbReference type="EC" id="2.6.1.9"/>
    </reaction>
</comment>
<dbReference type="Proteomes" id="UP000319980">
    <property type="component" value="Unassembled WGS sequence"/>
</dbReference>
<comment type="subunit">
    <text evidence="4 11">Homodimer.</text>
</comment>
<feature type="domain" description="Aminotransferase class I/classII large" evidence="12">
    <location>
        <begin position="37"/>
        <end position="353"/>
    </location>
</feature>
<evidence type="ECO:0000256" key="5">
    <source>
        <dbReference type="ARBA" id="ARBA00022576"/>
    </source>
</evidence>
<comment type="cofactor">
    <cofactor evidence="1 11">
        <name>pyridoxal 5'-phosphate</name>
        <dbReference type="ChEBI" id="CHEBI:597326"/>
    </cofactor>
</comment>
<dbReference type="Gene3D" id="3.40.640.10">
    <property type="entry name" value="Type I PLP-dependent aspartate aminotransferase-like (Major domain)"/>
    <property type="match status" value="1"/>
</dbReference>
<evidence type="ECO:0000256" key="8">
    <source>
        <dbReference type="ARBA" id="ARBA00022898"/>
    </source>
</evidence>
<dbReference type="UniPathway" id="UPA00031">
    <property type="reaction ID" value="UER00012"/>
</dbReference>
<dbReference type="InterPro" id="IPR004839">
    <property type="entry name" value="Aminotransferase_I/II_large"/>
</dbReference>
<evidence type="ECO:0000256" key="2">
    <source>
        <dbReference type="ARBA" id="ARBA00005011"/>
    </source>
</evidence>
<comment type="similarity">
    <text evidence="3 11">Belongs to the class-II pyridoxal-phosphate-dependent aminotransferase family. Histidinol-phosphate aminotransferase subfamily.</text>
</comment>
<evidence type="ECO:0000256" key="11">
    <source>
        <dbReference type="HAMAP-Rule" id="MF_01023"/>
    </source>
</evidence>
<keyword evidence="8 11" id="KW-0663">Pyridoxal phosphate</keyword>
<keyword evidence="14" id="KW-1185">Reference proteome</keyword>
<keyword evidence="9 11" id="KW-0368">Histidine biosynthesis</keyword>
<dbReference type="GO" id="GO:0030170">
    <property type="term" value="F:pyridoxal phosphate binding"/>
    <property type="evidence" value="ECO:0007669"/>
    <property type="project" value="InterPro"/>
</dbReference>